<sequence>MERGTTVLGVEISDQKFYTVHSLSAEVGIERPRLTRLLKKHDQIPSDATDIESGKAIFEAAKIVPLIDAFNTSAPICPPPGPV</sequence>
<evidence type="ECO:0000313" key="1">
    <source>
        <dbReference type="EMBL" id="PVH27471.1"/>
    </source>
</evidence>
<dbReference type="EMBL" id="QDKM01000012">
    <property type="protein sequence ID" value="PVH27471.1"/>
    <property type="molecule type" value="Genomic_DNA"/>
</dbReference>
<accession>A0A2T8HPV0</accession>
<gene>
    <name evidence="1" type="ORF">DDE20_17015</name>
</gene>
<proteinExistence type="predicted"/>
<comment type="caution">
    <text evidence="1">The sequence shown here is derived from an EMBL/GenBank/DDBJ whole genome shotgun (WGS) entry which is preliminary data.</text>
</comment>
<keyword evidence="2" id="KW-1185">Reference proteome</keyword>
<organism evidence="1 2">
    <name type="scientific">Pararhodobacter oceanensis</name>
    <dbReference type="NCBI Taxonomy" id="2172121"/>
    <lineage>
        <taxon>Bacteria</taxon>
        <taxon>Pseudomonadati</taxon>
        <taxon>Pseudomonadota</taxon>
        <taxon>Alphaproteobacteria</taxon>
        <taxon>Rhodobacterales</taxon>
        <taxon>Paracoccaceae</taxon>
        <taxon>Pararhodobacter</taxon>
    </lineage>
</organism>
<reference evidence="1 2" key="1">
    <citation type="submission" date="2018-04" db="EMBL/GenBank/DDBJ databases">
        <title>Pararhodobacter oceanense sp. nov., isolated from marine intertidal sediment.</title>
        <authorList>
            <person name="Wang X.-L."/>
            <person name="Du Z.-J."/>
        </authorList>
    </citation>
    <scope>NUCLEOTIDE SEQUENCE [LARGE SCALE GENOMIC DNA]</scope>
    <source>
        <strain evidence="1 2">AM505</strain>
    </source>
</reference>
<dbReference type="AlphaFoldDB" id="A0A2T8HPV0"/>
<name>A0A2T8HPV0_9RHOB</name>
<dbReference type="Proteomes" id="UP000245911">
    <property type="component" value="Unassembled WGS sequence"/>
</dbReference>
<protein>
    <submittedName>
        <fullName evidence="1">Uncharacterized protein</fullName>
    </submittedName>
</protein>
<evidence type="ECO:0000313" key="2">
    <source>
        <dbReference type="Proteomes" id="UP000245911"/>
    </source>
</evidence>